<evidence type="ECO:0000259" key="9">
    <source>
        <dbReference type="PROSITE" id="PS50885"/>
    </source>
</evidence>
<proteinExistence type="inferred from homology"/>
<keyword evidence="6" id="KW-1133">Transmembrane helix</keyword>
<reference evidence="10 11" key="1">
    <citation type="submission" date="2015-02" db="EMBL/GenBank/DDBJ databases">
        <title>Single cell genomics of a rare environmental alphaproteobacterium provides unique insights into Rickettsiaceae evolution.</title>
        <authorList>
            <person name="Martijn J."/>
            <person name="Schulz F."/>
            <person name="Zaremba-Niedzwiedzka K."/>
            <person name="Viklund J."/>
            <person name="Stepanauskas R."/>
            <person name="Andersson S.G.E."/>
            <person name="Horn M."/>
            <person name="Guy L."/>
            <person name="Ettema T.J.G."/>
        </authorList>
    </citation>
    <scope>NUCLEOTIDE SEQUENCE [LARGE SCALE GENOMIC DNA]</scope>
    <source>
        <strain evidence="10 11">SCGC AAA041-L04</strain>
    </source>
</reference>
<dbReference type="SMART" id="SM00304">
    <property type="entry name" value="HAMP"/>
    <property type="match status" value="1"/>
</dbReference>
<dbReference type="SMART" id="SM00283">
    <property type="entry name" value="MA"/>
    <property type="match status" value="1"/>
</dbReference>
<evidence type="ECO:0000256" key="3">
    <source>
        <dbReference type="ARBA" id="ARBA00023224"/>
    </source>
</evidence>
<dbReference type="PROSITE" id="PS50885">
    <property type="entry name" value="HAMP"/>
    <property type="match status" value="1"/>
</dbReference>
<keyword evidence="2" id="KW-0997">Cell inner membrane</keyword>
<keyword evidence="6" id="KW-0472">Membrane</keyword>
<evidence type="ECO:0000259" key="8">
    <source>
        <dbReference type="PROSITE" id="PS50192"/>
    </source>
</evidence>
<dbReference type="PROSITE" id="PS50111">
    <property type="entry name" value="CHEMOTAXIS_TRANSDUC_2"/>
    <property type="match status" value="1"/>
</dbReference>
<dbReference type="InterPro" id="IPR000727">
    <property type="entry name" value="T_SNARE_dom"/>
</dbReference>
<dbReference type="Pfam" id="PF00672">
    <property type="entry name" value="HAMP"/>
    <property type="match status" value="1"/>
</dbReference>
<dbReference type="PANTHER" id="PTHR32089:SF112">
    <property type="entry name" value="LYSOZYME-LIKE PROTEIN-RELATED"/>
    <property type="match status" value="1"/>
</dbReference>
<comment type="similarity">
    <text evidence="4">Belongs to the methyl-accepting chemotaxis (MCP) protein family.</text>
</comment>
<evidence type="ECO:0000259" key="7">
    <source>
        <dbReference type="PROSITE" id="PS50111"/>
    </source>
</evidence>
<gene>
    <name evidence="10" type="primary">mcp2</name>
    <name evidence="10" type="ORF">SZ25_00508</name>
</gene>
<dbReference type="GO" id="GO:0007165">
    <property type="term" value="P:signal transduction"/>
    <property type="evidence" value="ECO:0007669"/>
    <property type="project" value="UniProtKB-KW"/>
</dbReference>
<dbReference type="SUPFAM" id="SSF58104">
    <property type="entry name" value="Methyl-accepting chemotaxis protein (MCP) signaling domain"/>
    <property type="match status" value="1"/>
</dbReference>
<dbReference type="GO" id="GO:0005886">
    <property type="term" value="C:plasma membrane"/>
    <property type="evidence" value="ECO:0007669"/>
    <property type="project" value="UniProtKB-SubCell"/>
</dbReference>
<accession>A0A0F5MP72</accession>
<keyword evidence="6" id="KW-0812">Transmembrane</keyword>
<evidence type="ECO:0000256" key="5">
    <source>
        <dbReference type="PROSITE-ProRule" id="PRU00284"/>
    </source>
</evidence>
<feature type="domain" description="T-SNARE coiled-coil homology" evidence="8">
    <location>
        <begin position="441"/>
        <end position="503"/>
    </location>
</feature>
<comment type="subcellular location">
    <subcellularLocation>
        <location evidence="1">Cell inner membrane</location>
        <topology evidence="1">Multi-pass membrane protein</topology>
    </subcellularLocation>
</comment>
<evidence type="ECO:0000313" key="11">
    <source>
        <dbReference type="Proteomes" id="UP000033358"/>
    </source>
</evidence>
<feature type="domain" description="Methyl-accepting transducer" evidence="7">
    <location>
        <begin position="282"/>
        <end position="511"/>
    </location>
</feature>
<feature type="transmembrane region" description="Helical" evidence="6">
    <location>
        <begin position="20"/>
        <end position="39"/>
    </location>
</feature>
<dbReference type="Pfam" id="PF00015">
    <property type="entry name" value="MCPsignal"/>
    <property type="match status" value="1"/>
</dbReference>
<dbReference type="InterPro" id="IPR004089">
    <property type="entry name" value="MCPsignal_dom"/>
</dbReference>
<dbReference type="Gene3D" id="1.10.287.950">
    <property type="entry name" value="Methyl-accepting chemotaxis protein"/>
    <property type="match status" value="1"/>
</dbReference>
<keyword evidence="11" id="KW-1185">Reference proteome</keyword>
<dbReference type="PATRIC" id="fig|1607817.3.peg.505"/>
<comment type="caution">
    <text evidence="10">The sequence shown here is derived from an EMBL/GenBank/DDBJ whole genome shotgun (WGS) entry which is preliminary data.</text>
</comment>
<dbReference type="InterPro" id="IPR003660">
    <property type="entry name" value="HAMP_dom"/>
</dbReference>
<organism evidence="10 11">
    <name type="scientific">Candidatus Arcanibacter lacustris</name>
    <dbReference type="NCBI Taxonomy" id="1607817"/>
    <lineage>
        <taxon>Bacteria</taxon>
        <taxon>Pseudomonadati</taxon>
        <taxon>Pseudomonadota</taxon>
        <taxon>Alphaproteobacteria</taxon>
        <taxon>Rickettsiales</taxon>
        <taxon>Candidatus Arcanibacter</taxon>
    </lineage>
</organism>
<keyword evidence="2" id="KW-1003">Cell membrane</keyword>
<evidence type="ECO:0000256" key="1">
    <source>
        <dbReference type="ARBA" id="ARBA00004429"/>
    </source>
</evidence>
<evidence type="ECO:0000256" key="6">
    <source>
        <dbReference type="SAM" id="Phobius"/>
    </source>
</evidence>
<dbReference type="PANTHER" id="PTHR32089">
    <property type="entry name" value="METHYL-ACCEPTING CHEMOTAXIS PROTEIN MCPB"/>
    <property type="match status" value="1"/>
</dbReference>
<keyword evidence="3 5" id="KW-0807">Transducer</keyword>
<evidence type="ECO:0000313" key="10">
    <source>
        <dbReference type="EMBL" id="KKB96359.1"/>
    </source>
</evidence>
<dbReference type="PROSITE" id="PS50192">
    <property type="entry name" value="T_SNARE"/>
    <property type="match status" value="1"/>
</dbReference>
<name>A0A0F5MP72_9RICK</name>
<dbReference type="EMBL" id="JYHA01000087">
    <property type="protein sequence ID" value="KKB96359.1"/>
    <property type="molecule type" value="Genomic_DNA"/>
</dbReference>
<protein>
    <submittedName>
        <fullName evidence="10">Methyl-accepting chemotaxis protein 2</fullName>
    </submittedName>
</protein>
<dbReference type="AlphaFoldDB" id="A0A0F5MP72"/>
<feature type="domain" description="HAMP" evidence="9">
    <location>
        <begin position="198"/>
        <end position="251"/>
    </location>
</feature>
<dbReference type="Proteomes" id="UP000033358">
    <property type="component" value="Unassembled WGS sequence"/>
</dbReference>
<evidence type="ECO:0000256" key="4">
    <source>
        <dbReference type="ARBA" id="ARBA00029447"/>
    </source>
</evidence>
<evidence type="ECO:0000256" key="2">
    <source>
        <dbReference type="ARBA" id="ARBA00022519"/>
    </source>
</evidence>
<dbReference type="CDD" id="cd06225">
    <property type="entry name" value="HAMP"/>
    <property type="match status" value="1"/>
</dbReference>
<sequence length="546" mass="60721">MVKANKAMKFKIKYLNAKIITALIISLATGFFILSAFQIHQQKKDMLLDFTTNVTSITSMLDKQLSDGVRTKNSDNIKLSYKDLVEDPNSIVSAITIYDTANNQLSSYESSNFPKADLASLWNNFKNIDQNTTKFDLPDHYVLIKEIKADNNVVGYLEISWSKENVLGKVSESASNLLWVVIVMQSFMIILLGTLLRIIVTKPIIRITHAMNELASGITNIEIPFLTRDDEIGRMAYALNIFKDNAIKSIELEKEADAKEKLQRQEIIDKIIGGFQKKIVRSFEALSSSCMGLDSISDSMKNTVMVSSEKSVRTVDNADKMNQETQMVASAIVQMSASIQDINRNMMSSNESFVDAVKKTEAIDKIIQELINETKKITAIIEAIDNISKHVKLLSLNAAIEAERAGEYGKGFAVVATEIKDLACQTEESTKNIYVQVRAIDKASMDVVTYLNPVKTSVNLIKDVFNQIANAIKEQEMATKEMSKTMDSFATSVKEVSSDVRDVGDSFGDVEGASEQLNDAVQIISELSTSLDSEVKTFFQTIKDTV</sequence>
<feature type="transmembrane region" description="Helical" evidence="6">
    <location>
        <begin position="177"/>
        <end position="200"/>
    </location>
</feature>
<dbReference type="Gene3D" id="6.10.340.10">
    <property type="match status" value="1"/>
</dbReference>